<protein>
    <submittedName>
        <fullName evidence="1">Uncharacterized protein</fullName>
    </submittedName>
</protein>
<evidence type="ECO:0000313" key="1">
    <source>
        <dbReference type="EMBL" id="KAJ9580496.1"/>
    </source>
</evidence>
<evidence type="ECO:0000313" key="2">
    <source>
        <dbReference type="Proteomes" id="UP001233999"/>
    </source>
</evidence>
<reference evidence="1" key="1">
    <citation type="journal article" date="2023" name="IScience">
        <title>Live-bearing cockroach genome reveals convergent evolutionary mechanisms linked to viviparity in insects and beyond.</title>
        <authorList>
            <person name="Fouks B."/>
            <person name="Harrison M.C."/>
            <person name="Mikhailova A.A."/>
            <person name="Marchal E."/>
            <person name="English S."/>
            <person name="Carruthers M."/>
            <person name="Jennings E.C."/>
            <person name="Chiamaka E.L."/>
            <person name="Frigard R.A."/>
            <person name="Pippel M."/>
            <person name="Attardo G.M."/>
            <person name="Benoit J.B."/>
            <person name="Bornberg-Bauer E."/>
            <person name="Tobe S.S."/>
        </authorList>
    </citation>
    <scope>NUCLEOTIDE SEQUENCE</scope>
    <source>
        <strain evidence="1">Stay&amp;Tobe</strain>
    </source>
</reference>
<comment type="caution">
    <text evidence="1">The sequence shown here is derived from an EMBL/GenBank/DDBJ whole genome shotgun (WGS) entry which is preliminary data.</text>
</comment>
<dbReference type="EMBL" id="JASPKZ010008307">
    <property type="protein sequence ID" value="KAJ9580496.1"/>
    <property type="molecule type" value="Genomic_DNA"/>
</dbReference>
<gene>
    <name evidence="1" type="ORF">L9F63_024325</name>
</gene>
<proteinExistence type="predicted"/>
<sequence>EELGSTRTFTKFTSHERLKLEIIQMRKISKKGVSDGGPQINRCRVRTHFH</sequence>
<dbReference type="AlphaFoldDB" id="A0AAD8E874"/>
<name>A0AAD8E874_DIPPU</name>
<reference evidence="1" key="2">
    <citation type="submission" date="2023-05" db="EMBL/GenBank/DDBJ databases">
        <authorList>
            <person name="Fouks B."/>
        </authorList>
    </citation>
    <scope>NUCLEOTIDE SEQUENCE</scope>
    <source>
        <strain evidence="1">Stay&amp;Tobe</strain>
        <tissue evidence="1">Testes</tissue>
    </source>
</reference>
<dbReference type="Proteomes" id="UP001233999">
    <property type="component" value="Unassembled WGS sequence"/>
</dbReference>
<feature type="non-terminal residue" evidence="1">
    <location>
        <position position="1"/>
    </location>
</feature>
<organism evidence="1 2">
    <name type="scientific">Diploptera punctata</name>
    <name type="common">Pacific beetle cockroach</name>
    <dbReference type="NCBI Taxonomy" id="6984"/>
    <lineage>
        <taxon>Eukaryota</taxon>
        <taxon>Metazoa</taxon>
        <taxon>Ecdysozoa</taxon>
        <taxon>Arthropoda</taxon>
        <taxon>Hexapoda</taxon>
        <taxon>Insecta</taxon>
        <taxon>Pterygota</taxon>
        <taxon>Neoptera</taxon>
        <taxon>Polyneoptera</taxon>
        <taxon>Dictyoptera</taxon>
        <taxon>Blattodea</taxon>
        <taxon>Blaberoidea</taxon>
        <taxon>Blaberidae</taxon>
        <taxon>Diplopterinae</taxon>
        <taxon>Diploptera</taxon>
    </lineage>
</organism>
<keyword evidence="2" id="KW-1185">Reference proteome</keyword>
<feature type="non-terminal residue" evidence="1">
    <location>
        <position position="50"/>
    </location>
</feature>
<accession>A0AAD8E874</accession>